<evidence type="ECO:0000313" key="2">
    <source>
        <dbReference type="Proteomes" id="UP000632222"/>
    </source>
</evidence>
<organism evidence="1 2">
    <name type="scientific">Deinococcus roseus</name>
    <dbReference type="NCBI Taxonomy" id="392414"/>
    <lineage>
        <taxon>Bacteria</taxon>
        <taxon>Thermotogati</taxon>
        <taxon>Deinococcota</taxon>
        <taxon>Deinococci</taxon>
        <taxon>Deinococcales</taxon>
        <taxon>Deinococcaceae</taxon>
        <taxon>Deinococcus</taxon>
    </lineage>
</organism>
<evidence type="ECO:0000313" key="1">
    <source>
        <dbReference type="EMBL" id="GGJ34550.1"/>
    </source>
</evidence>
<dbReference type="RefSeq" id="WP_189002636.1">
    <property type="nucleotide sequence ID" value="NZ_BMOD01000006.1"/>
</dbReference>
<gene>
    <name evidence="1" type="ORF">GCM10008938_20930</name>
</gene>
<name>A0ABQ2CZG3_9DEIO</name>
<proteinExistence type="predicted"/>
<keyword evidence="2" id="KW-1185">Reference proteome</keyword>
<accession>A0ABQ2CZG3</accession>
<evidence type="ECO:0008006" key="3">
    <source>
        <dbReference type="Google" id="ProtNLM"/>
    </source>
</evidence>
<dbReference type="EMBL" id="BMOD01000006">
    <property type="protein sequence ID" value="GGJ34550.1"/>
    <property type="molecule type" value="Genomic_DNA"/>
</dbReference>
<sequence length="116" mass="13198">MEKLIFVYNTGASLFNRLSAWSQAAFLPAKHPCKLYAMTHGLFGRDVQWRAFVSSLPYPSRFVCRDTFTRKYGSTDAPNVYVIHKGQLKLLIPRDEIDACNSTEELQGVVIKKLLT</sequence>
<reference evidence="2" key="1">
    <citation type="journal article" date="2019" name="Int. J. Syst. Evol. Microbiol.">
        <title>The Global Catalogue of Microorganisms (GCM) 10K type strain sequencing project: providing services to taxonomists for standard genome sequencing and annotation.</title>
        <authorList>
            <consortium name="The Broad Institute Genomics Platform"/>
            <consortium name="The Broad Institute Genome Sequencing Center for Infectious Disease"/>
            <person name="Wu L."/>
            <person name="Ma J."/>
        </authorList>
    </citation>
    <scope>NUCLEOTIDE SEQUENCE [LARGE SCALE GENOMIC DNA]</scope>
    <source>
        <strain evidence="2">JCM 14370</strain>
    </source>
</reference>
<protein>
    <recommendedName>
        <fullName evidence="3">Cyclic nucleotide-binding domain-containing protein</fullName>
    </recommendedName>
</protein>
<dbReference type="Proteomes" id="UP000632222">
    <property type="component" value="Unassembled WGS sequence"/>
</dbReference>
<comment type="caution">
    <text evidence="1">The sequence shown here is derived from an EMBL/GenBank/DDBJ whole genome shotgun (WGS) entry which is preliminary data.</text>
</comment>